<evidence type="ECO:0000313" key="1">
    <source>
        <dbReference type="EMBL" id="KAK2940368.1"/>
    </source>
</evidence>
<gene>
    <name evidence="1" type="ORF">BLNAU_24722</name>
</gene>
<comment type="caution">
    <text evidence="1">The sequence shown here is derived from an EMBL/GenBank/DDBJ whole genome shotgun (WGS) entry which is preliminary data.</text>
</comment>
<dbReference type="EMBL" id="JARBJD010000682">
    <property type="protein sequence ID" value="KAK2940368.1"/>
    <property type="molecule type" value="Genomic_DNA"/>
</dbReference>
<sequence length="459" mass="51429">MEFPQSEDVNVAAVSSLLSSLSSLSLSMKTTKEAMAAELGGFSAFVRVGSKRPRFGERSRQHSVGGTDGCVLQEEMRKTEELADMVADAEYSECVPLTLSLRLSSLEEQNRSLDVSLSSLASSLCSPTLHSLTKTNIDLRQEWVHAMEEIRMDCSLFLNWEVGAPETEHEKAVAFRSLVQIVKFQPALAASLEVKAVTFIESLITDTDHYPDAFLNCVGRTTGDSLTDFIQSILVLNCPKRIRLALVKADLIPQFINTLNPQTLSFVTAENIHMCLIYCITCFLWLATPRGLEDLGIEDHDGQLAVHETVLKQVLAPSEKYVCHLFLNRLSIVDARLSDCFLTLLARLLETSPRHQPTLDFVVRMPVFLTIPGYPIFIEKENSIADLLNLMIKLQQKWDKTKGKERQMWKTIPRMLKMEGFDDVSEAIVKRHKGGFTGGWSKTLSTMLNNLLGMNIQTR</sequence>
<evidence type="ECO:0000313" key="2">
    <source>
        <dbReference type="Proteomes" id="UP001281761"/>
    </source>
</evidence>
<accession>A0ABQ9WM15</accession>
<proteinExistence type="predicted"/>
<name>A0ABQ9WM15_9EUKA</name>
<organism evidence="1 2">
    <name type="scientific">Blattamonas nauphoetae</name>
    <dbReference type="NCBI Taxonomy" id="2049346"/>
    <lineage>
        <taxon>Eukaryota</taxon>
        <taxon>Metamonada</taxon>
        <taxon>Preaxostyla</taxon>
        <taxon>Oxymonadida</taxon>
        <taxon>Blattamonas</taxon>
    </lineage>
</organism>
<dbReference type="Proteomes" id="UP001281761">
    <property type="component" value="Unassembled WGS sequence"/>
</dbReference>
<protein>
    <submittedName>
        <fullName evidence="1">Uncharacterized protein</fullName>
    </submittedName>
</protein>
<keyword evidence="2" id="KW-1185">Reference proteome</keyword>
<reference evidence="1 2" key="1">
    <citation type="journal article" date="2022" name="bioRxiv">
        <title>Genomics of Preaxostyla Flagellates Illuminates Evolutionary Transitions and the Path Towards Mitochondrial Loss.</title>
        <authorList>
            <person name="Novak L.V.F."/>
            <person name="Treitli S.C."/>
            <person name="Pyrih J."/>
            <person name="Halakuc P."/>
            <person name="Pipaliya S.V."/>
            <person name="Vacek V."/>
            <person name="Brzon O."/>
            <person name="Soukal P."/>
            <person name="Eme L."/>
            <person name="Dacks J.B."/>
            <person name="Karnkowska A."/>
            <person name="Elias M."/>
            <person name="Hampl V."/>
        </authorList>
    </citation>
    <scope>NUCLEOTIDE SEQUENCE [LARGE SCALE GENOMIC DNA]</scope>
    <source>
        <strain evidence="1">NAU3</strain>
        <tissue evidence="1">Gut</tissue>
    </source>
</reference>